<dbReference type="EMBL" id="BJYK01000017">
    <property type="protein sequence ID" value="GEN81685.1"/>
    <property type="molecule type" value="Genomic_DNA"/>
</dbReference>
<dbReference type="Proteomes" id="UP000321484">
    <property type="component" value="Unassembled WGS sequence"/>
</dbReference>
<dbReference type="RefSeq" id="WP_052114132.1">
    <property type="nucleotide sequence ID" value="NZ_BJYK01000017.1"/>
</dbReference>
<dbReference type="Gene3D" id="3.90.1150.200">
    <property type="match status" value="1"/>
</dbReference>
<evidence type="ECO:0000313" key="2">
    <source>
        <dbReference type="EMBL" id="GEN81685.1"/>
    </source>
</evidence>
<dbReference type="Pfam" id="PF08818">
    <property type="entry name" value="DUF1801"/>
    <property type="match status" value="1"/>
</dbReference>
<evidence type="ECO:0000259" key="1">
    <source>
        <dbReference type="Pfam" id="PF08818"/>
    </source>
</evidence>
<organism evidence="2 3">
    <name type="scientific">Actinotalea fermentans</name>
    <dbReference type="NCBI Taxonomy" id="43671"/>
    <lineage>
        <taxon>Bacteria</taxon>
        <taxon>Bacillati</taxon>
        <taxon>Actinomycetota</taxon>
        <taxon>Actinomycetes</taxon>
        <taxon>Micrococcales</taxon>
        <taxon>Cellulomonadaceae</taxon>
        <taxon>Actinotalea</taxon>
    </lineage>
</organism>
<sequence>MTSPVEISSDALEYIAAVPEPFRELFDRLHALVLETLPDARVVLSYKMPAYVTDGGRVSLSVGKAGVSIATTVAAPVAAFHARHPELKAGKVTVLFPPDRELPADDVRALVLAAVGR</sequence>
<dbReference type="AlphaFoldDB" id="A0A511Z2K7"/>
<reference evidence="2 3" key="1">
    <citation type="submission" date="2019-07" db="EMBL/GenBank/DDBJ databases">
        <title>Whole genome shotgun sequence of Actinotalea fermentans NBRC 105374.</title>
        <authorList>
            <person name="Hosoyama A."/>
            <person name="Uohara A."/>
            <person name="Ohji S."/>
            <person name="Ichikawa N."/>
        </authorList>
    </citation>
    <scope>NUCLEOTIDE SEQUENCE [LARGE SCALE GENOMIC DNA]</scope>
    <source>
        <strain evidence="2 3">NBRC 105374</strain>
    </source>
</reference>
<accession>A0A511Z2K7</accession>
<dbReference type="OrthoDB" id="3236524at2"/>
<name>A0A511Z2K7_9CELL</name>
<gene>
    <name evidence="2" type="ORF">AFE02nite_34190</name>
</gene>
<feature type="domain" description="YdhG-like" evidence="1">
    <location>
        <begin position="23"/>
        <end position="115"/>
    </location>
</feature>
<evidence type="ECO:0000313" key="3">
    <source>
        <dbReference type="Proteomes" id="UP000321484"/>
    </source>
</evidence>
<keyword evidence="3" id="KW-1185">Reference proteome</keyword>
<dbReference type="InterPro" id="IPR014922">
    <property type="entry name" value="YdhG-like"/>
</dbReference>
<proteinExistence type="predicted"/>
<dbReference type="SUPFAM" id="SSF159888">
    <property type="entry name" value="YdhG-like"/>
    <property type="match status" value="1"/>
</dbReference>
<comment type="caution">
    <text evidence="2">The sequence shown here is derived from an EMBL/GenBank/DDBJ whole genome shotgun (WGS) entry which is preliminary data.</text>
</comment>
<protein>
    <recommendedName>
        <fullName evidence="1">YdhG-like domain-containing protein</fullName>
    </recommendedName>
</protein>